<dbReference type="EMBL" id="NIVC01002890">
    <property type="protein sequence ID" value="PAA54545.1"/>
    <property type="molecule type" value="Genomic_DNA"/>
</dbReference>
<dbReference type="AlphaFoldDB" id="A0A267DZ28"/>
<protein>
    <submittedName>
        <fullName evidence="2">Uncharacterized protein</fullName>
    </submittedName>
</protein>
<sequence>MAASEKAEAQAKLEAEAQAKLEAEAQAKLEAEAQADLEAEGGCQTRCQHSVRPGHCGSRNRDRPAKRC</sequence>
<comment type="caution">
    <text evidence="2">The sequence shown here is derived from an EMBL/GenBank/DDBJ whole genome shotgun (WGS) entry which is preliminary data.</text>
</comment>
<keyword evidence="3" id="KW-1185">Reference proteome</keyword>
<evidence type="ECO:0000313" key="3">
    <source>
        <dbReference type="Proteomes" id="UP000215902"/>
    </source>
</evidence>
<gene>
    <name evidence="2" type="ORF">BOX15_Mlig016491g19</name>
</gene>
<organism evidence="2 3">
    <name type="scientific">Macrostomum lignano</name>
    <dbReference type="NCBI Taxonomy" id="282301"/>
    <lineage>
        <taxon>Eukaryota</taxon>
        <taxon>Metazoa</taxon>
        <taxon>Spiralia</taxon>
        <taxon>Lophotrochozoa</taxon>
        <taxon>Platyhelminthes</taxon>
        <taxon>Rhabditophora</taxon>
        <taxon>Macrostomorpha</taxon>
        <taxon>Macrostomida</taxon>
        <taxon>Macrostomidae</taxon>
        <taxon>Macrostomum</taxon>
    </lineage>
</organism>
<proteinExistence type="predicted"/>
<evidence type="ECO:0000256" key="1">
    <source>
        <dbReference type="SAM" id="Coils"/>
    </source>
</evidence>
<reference evidence="2 3" key="1">
    <citation type="submission" date="2017-06" db="EMBL/GenBank/DDBJ databases">
        <title>A platform for efficient transgenesis in Macrostomum lignano, a flatworm model organism for stem cell research.</title>
        <authorList>
            <person name="Berezikov E."/>
        </authorList>
    </citation>
    <scope>NUCLEOTIDE SEQUENCE [LARGE SCALE GENOMIC DNA]</scope>
    <source>
        <strain evidence="2">DV1</strain>
        <tissue evidence="2">Whole organism</tissue>
    </source>
</reference>
<accession>A0A267DZ28</accession>
<keyword evidence="1" id="KW-0175">Coiled coil</keyword>
<name>A0A267DZ28_9PLAT</name>
<dbReference type="Proteomes" id="UP000215902">
    <property type="component" value="Unassembled WGS sequence"/>
</dbReference>
<feature type="coiled-coil region" evidence="1">
    <location>
        <begin position="4"/>
        <end position="34"/>
    </location>
</feature>
<evidence type="ECO:0000313" key="2">
    <source>
        <dbReference type="EMBL" id="PAA54545.1"/>
    </source>
</evidence>